<dbReference type="GO" id="GO:0006629">
    <property type="term" value="P:lipid metabolic process"/>
    <property type="evidence" value="ECO:0007669"/>
    <property type="project" value="UniProtKB-KW"/>
</dbReference>
<dbReference type="SUPFAM" id="SSF55729">
    <property type="entry name" value="Acyl-CoA N-acyltransferases (Nat)"/>
    <property type="match status" value="1"/>
</dbReference>
<evidence type="ECO:0000313" key="8">
    <source>
        <dbReference type="Proteomes" id="UP000321945"/>
    </source>
</evidence>
<comment type="pathway">
    <text evidence="1">Lipid metabolism.</text>
</comment>
<reference evidence="7 8" key="1">
    <citation type="submission" date="2019-08" db="EMBL/GenBank/DDBJ databases">
        <title>Genome of Aequorivita lipolytica Y10-2 (type strain).</title>
        <authorList>
            <person name="Bowman J.P."/>
        </authorList>
    </citation>
    <scope>NUCLEOTIDE SEQUENCE [LARGE SCALE GENOMIC DNA]</scope>
    <source>
        <strain evidence="7 8">Y10-2</strain>
    </source>
</reference>
<dbReference type="Pfam" id="PF13444">
    <property type="entry name" value="Acetyltransf_5"/>
    <property type="match status" value="1"/>
</dbReference>
<dbReference type="OrthoDB" id="1113830at2"/>
<dbReference type="RefSeq" id="WP_111815357.1">
    <property type="nucleotide sequence ID" value="NZ_CBCRZQ010000003.1"/>
</dbReference>
<accession>A0A5C6YS58</accession>
<proteinExistence type="predicted"/>
<dbReference type="Proteomes" id="UP000321945">
    <property type="component" value="Unassembled WGS sequence"/>
</dbReference>
<feature type="domain" description="Phospholipid/glycerol acyltransferase" evidence="6">
    <location>
        <begin position="81"/>
        <end position="203"/>
    </location>
</feature>
<keyword evidence="2" id="KW-0444">Lipid biosynthesis</keyword>
<evidence type="ECO:0000256" key="2">
    <source>
        <dbReference type="ARBA" id="ARBA00022516"/>
    </source>
</evidence>
<keyword evidence="8" id="KW-1185">Reference proteome</keyword>
<evidence type="ECO:0000256" key="5">
    <source>
        <dbReference type="ARBA" id="ARBA00023315"/>
    </source>
</evidence>
<protein>
    <submittedName>
        <fullName evidence="7">Lysophospholipid acyltransferase family protein</fullName>
    </submittedName>
</protein>
<dbReference type="InterPro" id="IPR052351">
    <property type="entry name" value="Ornithine_N-alpha-AT"/>
</dbReference>
<dbReference type="AlphaFoldDB" id="A0A5C6YS58"/>
<dbReference type="InterPro" id="IPR016181">
    <property type="entry name" value="Acyl_CoA_acyltransferase"/>
</dbReference>
<dbReference type="GO" id="GO:0016746">
    <property type="term" value="F:acyltransferase activity"/>
    <property type="evidence" value="ECO:0007669"/>
    <property type="project" value="UniProtKB-KW"/>
</dbReference>
<dbReference type="SMART" id="SM00563">
    <property type="entry name" value="PlsC"/>
    <property type="match status" value="1"/>
</dbReference>
<dbReference type="EMBL" id="VORU01000002">
    <property type="protein sequence ID" value="TXD70320.1"/>
    <property type="molecule type" value="Genomic_DNA"/>
</dbReference>
<dbReference type="Pfam" id="PF19576">
    <property type="entry name" value="Acyltransf_2"/>
    <property type="match status" value="1"/>
</dbReference>
<evidence type="ECO:0000256" key="1">
    <source>
        <dbReference type="ARBA" id="ARBA00005189"/>
    </source>
</evidence>
<evidence type="ECO:0000313" key="7">
    <source>
        <dbReference type="EMBL" id="TXD70320.1"/>
    </source>
</evidence>
<keyword evidence="4" id="KW-0443">Lipid metabolism</keyword>
<organism evidence="7 8">
    <name type="scientific">Aequorivita lipolytica</name>
    <dbReference type="NCBI Taxonomy" id="153267"/>
    <lineage>
        <taxon>Bacteria</taxon>
        <taxon>Pseudomonadati</taxon>
        <taxon>Bacteroidota</taxon>
        <taxon>Flavobacteriia</taxon>
        <taxon>Flavobacteriales</taxon>
        <taxon>Flavobacteriaceae</taxon>
        <taxon>Aequorivita</taxon>
    </lineage>
</organism>
<dbReference type="PANTHER" id="PTHR37323">
    <property type="entry name" value="GCN5-RELATED N-ACETYLTRANSFERASE"/>
    <property type="match status" value="1"/>
</dbReference>
<name>A0A5C6YS58_9FLAO</name>
<sequence>MGLVNAKEVAKAINVDKFGFLGTFMGWSLMKILNITTLNKIYNKNKHLHDLEFINALIEDFEIKFEIPEEDLRRIPKTGAFITISNHPLGGIDGILLLKLLLEHRPDFKIVANFLLHRIEPLKPYVMPVNPFEDRKDVKSSISGFKSSLKHLQEDHPLGIFPAGEVSTYRDGKLLVDKPWEEAAMKLVKKAEVPIVPIYFHAKNSKLFYRLAKMSDKLRTAKLPSELLTQKERLIKVRIGNPISVEDQKEHESLAMFTEFLRKKTYMLSNAFQKKKLLDSIPKTLKFPKPPKKIAGPIPLKAMEAEIEKLRENDKRLLISKNYEVFLAEANSIPYILQEIGRLREITFREVGEGTNNSTDLDKFDSYYHHMFLWDNDAKKMAGAYRMGLGSEIFQRFGIDGFYLQDLFRFEPELYEMMSKSIEMGRAFIIKEYQLRPMPLFLLWKGIVHTTLRYPEHRYLIGGVSISNKFSEFSKGLMIEFMKSNYYDPYVAQYINPKKEYKVKLKDADKDFIFDESEADLNKFDKIIDEVEPGSLRLPVLIKKYIKQNAKVVAFNVDPLFNNAVDGLMYIRIADLPESTVKPVMEEFQAELEKKYSDKNVENADLDTPNEKVNPD</sequence>
<dbReference type="CDD" id="cd07986">
    <property type="entry name" value="LPLAT_ACT14924-like"/>
    <property type="match status" value="1"/>
</dbReference>
<gene>
    <name evidence="7" type="ORF">ESV24_03915</name>
</gene>
<dbReference type="InterPro" id="IPR002123">
    <property type="entry name" value="Plipid/glycerol_acylTrfase"/>
</dbReference>
<keyword evidence="3 7" id="KW-0808">Transferase</keyword>
<comment type="caution">
    <text evidence="7">The sequence shown here is derived from an EMBL/GenBank/DDBJ whole genome shotgun (WGS) entry which is preliminary data.</text>
</comment>
<evidence type="ECO:0000259" key="6">
    <source>
        <dbReference type="SMART" id="SM00563"/>
    </source>
</evidence>
<evidence type="ECO:0000256" key="4">
    <source>
        <dbReference type="ARBA" id="ARBA00023098"/>
    </source>
</evidence>
<evidence type="ECO:0000256" key="3">
    <source>
        <dbReference type="ARBA" id="ARBA00022679"/>
    </source>
</evidence>
<dbReference type="PANTHER" id="PTHR37323:SF1">
    <property type="entry name" value="L-ORNITHINE N(ALPHA)-ACYLTRANSFERASE"/>
    <property type="match status" value="1"/>
</dbReference>
<keyword evidence="5 7" id="KW-0012">Acyltransferase</keyword>
<dbReference type="InterPro" id="IPR045746">
    <property type="entry name" value="ACT14924-like_Acyltransf_dom"/>
</dbReference>